<feature type="domain" description="Fe/B12 periplasmic-binding" evidence="6">
    <location>
        <begin position="54"/>
        <end position="315"/>
    </location>
</feature>
<dbReference type="PROSITE" id="PS51257">
    <property type="entry name" value="PROKAR_LIPOPROTEIN"/>
    <property type="match status" value="1"/>
</dbReference>
<dbReference type="CDD" id="cd01140">
    <property type="entry name" value="FatB"/>
    <property type="match status" value="1"/>
</dbReference>
<dbReference type="AlphaFoldDB" id="A0A517DZ92"/>
<keyword evidence="3" id="KW-0813">Transport</keyword>
<evidence type="ECO:0000256" key="1">
    <source>
        <dbReference type="ARBA" id="ARBA00004196"/>
    </source>
</evidence>
<dbReference type="RefSeq" id="WP_144352041.1">
    <property type="nucleotide sequence ID" value="NZ_CP036259.1"/>
</dbReference>
<dbReference type="SUPFAM" id="SSF53807">
    <property type="entry name" value="Helical backbone' metal receptor"/>
    <property type="match status" value="1"/>
</dbReference>
<dbReference type="Pfam" id="PF01497">
    <property type="entry name" value="Peripla_BP_2"/>
    <property type="match status" value="1"/>
</dbReference>
<gene>
    <name evidence="7" type="primary">yclQ</name>
    <name evidence="7" type="ORF">SPTER_41010</name>
</gene>
<evidence type="ECO:0000256" key="3">
    <source>
        <dbReference type="ARBA" id="ARBA00022448"/>
    </source>
</evidence>
<protein>
    <submittedName>
        <fullName evidence="7">Putative ABC transporter solute-binding protein YclQ</fullName>
    </submittedName>
</protein>
<dbReference type="PROSITE" id="PS50983">
    <property type="entry name" value="FE_B12_PBP"/>
    <property type="match status" value="1"/>
</dbReference>
<reference evidence="7 8" key="1">
    <citation type="submission" date="2019-02" db="EMBL/GenBank/DDBJ databases">
        <title>Closed genome of Sporomusa termitida DSM 4440.</title>
        <authorList>
            <person name="Poehlein A."/>
            <person name="Daniel R."/>
        </authorList>
    </citation>
    <scope>NUCLEOTIDE SEQUENCE [LARGE SCALE GENOMIC DNA]</scope>
    <source>
        <strain evidence="7 8">DSM 4440</strain>
    </source>
</reference>
<evidence type="ECO:0000256" key="4">
    <source>
        <dbReference type="ARBA" id="ARBA00022729"/>
    </source>
</evidence>
<evidence type="ECO:0000259" key="6">
    <source>
        <dbReference type="PROSITE" id="PS50983"/>
    </source>
</evidence>
<keyword evidence="4 5" id="KW-0732">Signal</keyword>
<feature type="chain" id="PRO_5038426938" evidence="5">
    <location>
        <begin position="27"/>
        <end position="315"/>
    </location>
</feature>
<dbReference type="InterPro" id="IPR002491">
    <property type="entry name" value="ABC_transptr_periplasmic_BD"/>
</dbReference>
<dbReference type="InterPro" id="IPR033870">
    <property type="entry name" value="FatB"/>
</dbReference>
<dbReference type="InterPro" id="IPR051313">
    <property type="entry name" value="Bact_iron-sidero_bind"/>
</dbReference>
<dbReference type="PANTHER" id="PTHR30532:SF28">
    <property type="entry name" value="PETROBACTIN-BINDING PROTEIN YCLQ"/>
    <property type="match status" value="1"/>
</dbReference>
<accession>A0A517DZ92</accession>
<dbReference type="EMBL" id="CP036259">
    <property type="protein sequence ID" value="QDR82672.1"/>
    <property type="molecule type" value="Genomic_DNA"/>
</dbReference>
<comment type="similarity">
    <text evidence="2">Belongs to the bacterial solute-binding protein 8 family.</text>
</comment>
<proteinExistence type="inferred from homology"/>
<name>A0A517DZ92_9FIRM</name>
<dbReference type="OrthoDB" id="63946at2"/>
<dbReference type="Proteomes" id="UP000320776">
    <property type="component" value="Chromosome"/>
</dbReference>
<dbReference type="PANTHER" id="PTHR30532">
    <property type="entry name" value="IRON III DICITRATE-BINDING PERIPLASMIC PROTEIN"/>
    <property type="match status" value="1"/>
</dbReference>
<keyword evidence="8" id="KW-1185">Reference proteome</keyword>
<evidence type="ECO:0000313" key="7">
    <source>
        <dbReference type="EMBL" id="QDR82672.1"/>
    </source>
</evidence>
<sequence>MKKQLTSLLAAVMLAMVLAGCGSSVSAPQATPAVPTIKVTHILGESEVPLNPQRVVLFDFSALDTIDALGAAPALALPKTNIPPFLAKYKGDAYADAGDFFAKDLEKINDFRPDLIILGGRQQKVYDEMKKIAPTIVMGSIDSAKYMEDLSRNNLMLGEIFGKKAEAQAALDKISARIKEVRAVGEKTDSKALIVLTNDGNISAFGAGSRFGLIHNVLGLKPVDPALNVGLHGAKIGFEYFEEKNPDMIFVVDRTVIVGGSHKAASTLDNALVQATKAARNGKIIFLDPTTWYATGNGLQSSAMMIEEIAAVLGM</sequence>
<dbReference type="GO" id="GO:1901678">
    <property type="term" value="P:iron coordination entity transport"/>
    <property type="evidence" value="ECO:0007669"/>
    <property type="project" value="UniProtKB-ARBA"/>
</dbReference>
<dbReference type="GO" id="GO:0030288">
    <property type="term" value="C:outer membrane-bounded periplasmic space"/>
    <property type="evidence" value="ECO:0007669"/>
    <property type="project" value="TreeGrafter"/>
</dbReference>
<organism evidence="7 8">
    <name type="scientific">Sporomusa termitida</name>
    <dbReference type="NCBI Taxonomy" id="2377"/>
    <lineage>
        <taxon>Bacteria</taxon>
        <taxon>Bacillati</taxon>
        <taxon>Bacillota</taxon>
        <taxon>Negativicutes</taxon>
        <taxon>Selenomonadales</taxon>
        <taxon>Sporomusaceae</taxon>
        <taxon>Sporomusa</taxon>
    </lineage>
</organism>
<comment type="subcellular location">
    <subcellularLocation>
        <location evidence="1">Cell envelope</location>
    </subcellularLocation>
</comment>
<evidence type="ECO:0000256" key="5">
    <source>
        <dbReference type="SAM" id="SignalP"/>
    </source>
</evidence>
<feature type="signal peptide" evidence="5">
    <location>
        <begin position="1"/>
        <end position="26"/>
    </location>
</feature>
<dbReference type="Gene3D" id="3.40.50.1980">
    <property type="entry name" value="Nitrogenase molybdenum iron protein domain"/>
    <property type="match status" value="2"/>
</dbReference>
<dbReference type="KEGG" id="sted:SPTER_41010"/>
<evidence type="ECO:0000256" key="2">
    <source>
        <dbReference type="ARBA" id="ARBA00008814"/>
    </source>
</evidence>
<evidence type="ECO:0000313" key="8">
    <source>
        <dbReference type="Proteomes" id="UP000320776"/>
    </source>
</evidence>